<proteinExistence type="predicted"/>
<name>B0DGS3_LACBS</name>
<reference evidence="1 2" key="1">
    <citation type="journal article" date="2008" name="Nature">
        <title>The genome of Laccaria bicolor provides insights into mycorrhizal symbiosis.</title>
        <authorList>
            <person name="Martin F."/>
            <person name="Aerts A."/>
            <person name="Ahren D."/>
            <person name="Brun A."/>
            <person name="Danchin E.G.J."/>
            <person name="Duchaussoy F."/>
            <person name="Gibon J."/>
            <person name="Kohler A."/>
            <person name="Lindquist E."/>
            <person name="Pereda V."/>
            <person name="Salamov A."/>
            <person name="Shapiro H.J."/>
            <person name="Wuyts J."/>
            <person name="Blaudez D."/>
            <person name="Buee M."/>
            <person name="Brokstein P."/>
            <person name="Canbaeck B."/>
            <person name="Cohen D."/>
            <person name="Courty P.E."/>
            <person name="Coutinho P.M."/>
            <person name="Delaruelle C."/>
            <person name="Detter J.C."/>
            <person name="Deveau A."/>
            <person name="DiFazio S."/>
            <person name="Duplessis S."/>
            <person name="Fraissinet-Tachet L."/>
            <person name="Lucic E."/>
            <person name="Frey-Klett P."/>
            <person name="Fourrey C."/>
            <person name="Feussner I."/>
            <person name="Gay G."/>
            <person name="Grimwood J."/>
            <person name="Hoegger P.J."/>
            <person name="Jain P."/>
            <person name="Kilaru S."/>
            <person name="Labbe J."/>
            <person name="Lin Y.C."/>
            <person name="Legue V."/>
            <person name="Le Tacon F."/>
            <person name="Marmeisse R."/>
            <person name="Melayah D."/>
            <person name="Montanini B."/>
            <person name="Muratet M."/>
            <person name="Nehls U."/>
            <person name="Niculita-Hirzel H."/>
            <person name="Oudot-Le Secq M.P."/>
            <person name="Peter M."/>
            <person name="Quesneville H."/>
            <person name="Rajashekar B."/>
            <person name="Reich M."/>
            <person name="Rouhier N."/>
            <person name="Schmutz J."/>
            <person name="Yin T."/>
            <person name="Chalot M."/>
            <person name="Henrissat B."/>
            <person name="Kuees U."/>
            <person name="Lucas S."/>
            <person name="Van de Peer Y."/>
            <person name="Podila G.K."/>
            <person name="Polle A."/>
            <person name="Pukkila P.J."/>
            <person name="Richardson P.M."/>
            <person name="Rouze P."/>
            <person name="Sanders I.R."/>
            <person name="Stajich J.E."/>
            <person name="Tunlid A."/>
            <person name="Tuskan G."/>
            <person name="Grigoriev I.V."/>
        </authorList>
    </citation>
    <scope>NUCLEOTIDE SEQUENCE [LARGE SCALE GENOMIC DNA]</scope>
    <source>
        <strain evidence="2">S238N-H82 / ATCC MYA-4686</strain>
    </source>
</reference>
<dbReference type="RefSeq" id="XP_001883062.1">
    <property type="nucleotide sequence ID" value="XM_001883027.1"/>
</dbReference>
<dbReference type="AlphaFoldDB" id="B0DGS3"/>
<dbReference type="HOGENOM" id="CLU_1396546_0_0_1"/>
<dbReference type="GeneID" id="6078645"/>
<dbReference type="EMBL" id="DS547109">
    <property type="protein sequence ID" value="EDR06201.1"/>
    <property type="molecule type" value="Genomic_DNA"/>
</dbReference>
<sequence>MATFSKFRLDVPRRHLTESTMNDAPSTLFWDLTQSGSSPTSAPSGSQKLYGCFLSDSESGRYPLSWSSWEAFKFLSFLTQEQVANSIELRRVSSTTGAERYLERTVYVCAWYGTWGKKDYEKKPVSRTAGLITGPHCQRGGRTLNNPPVTMCGPSATMSHTTGAAGCTLNVITLCGVALRQGVGDMPAAIIQLNT</sequence>
<evidence type="ECO:0000313" key="2">
    <source>
        <dbReference type="Proteomes" id="UP000001194"/>
    </source>
</evidence>
<keyword evidence="2" id="KW-1185">Reference proteome</keyword>
<dbReference type="InParanoid" id="B0DGS3"/>
<organism evidence="2">
    <name type="scientific">Laccaria bicolor (strain S238N-H82 / ATCC MYA-4686)</name>
    <name type="common">Bicoloured deceiver</name>
    <name type="synonym">Laccaria laccata var. bicolor</name>
    <dbReference type="NCBI Taxonomy" id="486041"/>
    <lineage>
        <taxon>Eukaryota</taxon>
        <taxon>Fungi</taxon>
        <taxon>Dikarya</taxon>
        <taxon>Basidiomycota</taxon>
        <taxon>Agaricomycotina</taxon>
        <taxon>Agaricomycetes</taxon>
        <taxon>Agaricomycetidae</taxon>
        <taxon>Agaricales</taxon>
        <taxon>Agaricineae</taxon>
        <taxon>Hydnangiaceae</taxon>
        <taxon>Laccaria</taxon>
    </lineage>
</organism>
<dbReference type="KEGG" id="lbc:LACBIDRAFT_329015"/>
<dbReference type="Proteomes" id="UP000001194">
    <property type="component" value="Unassembled WGS sequence"/>
</dbReference>
<dbReference type="OrthoDB" id="3250747at2759"/>
<evidence type="ECO:0000313" key="1">
    <source>
        <dbReference type="EMBL" id="EDR06201.1"/>
    </source>
</evidence>
<accession>B0DGS3</accession>
<gene>
    <name evidence="1" type="ORF">LACBIDRAFT_329015</name>
</gene>
<protein>
    <submittedName>
        <fullName evidence="1">Predicted protein</fullName>
    </submittedName>
</protein>